<gene>
    <name evidence="1" type="primary">SNX4</name>
    <name evidence="1" type="ORF">H2198_001779</name>
</gene>
<comment type="caution">
    <text evidence="1">The sequence shown here is derived from an EMBL/GenBank/DDBJ whole genome shotgun (WGS) entry which is preliminary data.</text>
</comment>
<organism evidence="1 2">
    <name type="scientific">Neophaeococcomyces mojaviensis</name>
    <dbReference type="NCBI Taxonomy" id="3383035"/>
    <lineage>
        <taxon>Eukaryota</taxon>
        <taxon>Fungi</taxon>
        <taxon>Dikarya</taxon>
        <taxon>Ascomycota</taxon>
        <taxon>Pezizomycotina</taxon>
        <taxon>Eurotiomycetes</taxon>
        <taxon>Chaetothyriomycetidae</taxon>
        <taxon>Chaetothyriales</taxon>
        <taxon>Chaetothyriales incertae sedis</taxon>
        <taxon>Neophaeococcomyces</taxon>
    </lineage>
</organism>
<proteinExistence type="predicted"/>
<accession>A0ACC3AG58</accession>
<name>A0ACC3AG58_9EURO</name>
<protein>
    <submittedName>
        <fullName evidence="1">Intercellular trafficking and secretion</fullName>
    </submittedName>
</protein>
<sequence>MTLKTSKREAGALHARGPLHQQLSSSSGVLPHSPRPHLDTSYRSHPRPRPDTYITPTPKMEEESGFDSVQWERNDHTPTSPSGPSFDESTLPHRMLSDRRPSSNASERQAGDNADEIDLAGIGPDGTLECTVDSPQKENDGTKDAYVSYKVTTHSDFTSFMKPDFYVRRRFTDFVFLRNALYKEYQAAAVPPLPEKNNMAYVRGDRFSTEFTHRRAWSLHRFIKRITQHPILRRAPIFLLFLETQDWNQQMKLRPSRSNTANEAASGPVPPQGFFDNVADTMLNAFSKVHKPDRRFTDVMERLNKLDEDLNHVEKIVARVVRREGDLEQDYVDLATNMRKLTPLEPAIEAPVQMFAGCVEESSRGWKSLKDHTDQNYLGSLRDMDAYIASVKALLRTREQKQLDFEGLTDYLQKASQERDTLASQAQYGVSSSLNPATFIRNKVEDMRGVDHEQARRERARKLELRIEELNREVDIAKNTSEMFDTQVMKEVDDFERIKGLEFRDSLGALAARNMEFYQGVIDTWERFLGDVDADNKVLKGKGGAS</sequence>
<reference evidence="1" key="1">
    <citation type="submission" date="2022-10" db="EMBL/GenBank/DDBJ databases">
        <title>Culturing micro-colonial fungi from biological soil crusts in the Mojave desert and describing Neophaeococcomyces mojavensis, and introducing the new genera and species Taxawa tesnikishii.</title>
        <authorList>
            <person name="Kurbessoian T."/>
            <person name="Stajich J.E."/>
        </authorList>
    </citation>
    <scope>NUCLEOTIDE SEQUENCE</scope>
    <source>
        <strain evidence="1">JES_112</strain>
    </source>
</reference>
<evidence type="ECO:0000313" key="2">
    <source>
        <dbReference type="Proteomes" id="UP001172386"/>
    </source>
</evidence>
<evidence type="ECO:0000313" key="1">
    <source>
        <dbReference type="EMBL" id="KAJ9661814.1"/>
    </source>
</evidence>
<dbReference type="Proteomes" id="UP001172386">
    <property type="component" value="Unassembled WGS sequence"/>
</dbReference>
<keyword evidence="2" id="KW-1185">Reference proteome</keyword>
<dbReference type="EMBL" id="JAPDRQ010000020">
    <property type="protein sequence ID" value="KAJ9661814.1"/>
    <property type="molecule type" value="Genomic_DNA"/>
</dbReference>